<dbReference type="CDD" id="cd02955">
    <property type="entry name" value="SSP411"/>
    <property type="match status" value="1"/>
</dbReference>
<dbReference type="RefSeq" id="WP_367919294.1">
    <property type="nucleotide sequence ID" value="NZ_BAABAC010000021.1"/>
</dbReference>
<evidence type="ECO:0000313" key="2">
    <source>
        <dbReference type="EMBL" id="MFD1251050.1"/>
    </source>
</evidence>
<dbReference type="PANTHER" id="PTHR42899:SF1">
    <property type="entry name" value="SPERMATOGENESIS-ASSOCIATED PROTEIN 20"/>
    <property type="match status" value="1"/>
</dbReference>
<dbReference type="Proteomes" id="UP001597229">
    <property type="component" value="Unassembled WGS sequence"/>
</dbReference>
<dbReference type="InterPro" id="IPR024705">
    <property type="entry name" value="Ssp411"/>
</dbReference>
<dbReference type="InterPro" id="IPR008928">
    <property type="entry name" value="6-hairpin_glycosidase_sf"/>
</dbReference>
<dbReference type="SUPFAM" id="SSF48208">
    <property type="entry name" value="Six-hairpin glycosidases"/>
    <property type="match status" value="1"/>
</dbReference>
<evidence type="ECO:0000259" key="1">
    <source>
        <dbReference type="Pfam" id="PF03190"/>
    </source>
</evidence>
<dbReference type="SUPFAM" id="SSF52833">
    <property type="entry name" value="Thioredoxin-like"/>
    <property type="match status" value="1"/>
</dbReference>
<accession>A0ABW3W7D8</accession>
<gene>
    <name evidence="2" type="ORF">ACFQ3F_24880</name>
</gene>
<proteinExistence type="predicted"/>
<dbReference type="Pfam" id="PF03190">
    <property type="entry name" value="Thioredox_DsbH"/>
    <property type="match status" value="1"/>
</dbReference>
<sequence>MLMGVTPMPNRLAGATSPYLLQHAENPVDWWEWGPEAFAEAKRRNVPILLSVGYAACHWCHVMAHESFEDDATAAYLNEHYVSIKVDREERPDVDAVYMTATTAMTGQGGWPMTVVMDHEGAPFFAGTYLPDQPRHGSPSFTQVLRALSDAWVNKGDDVRSTAGNVAEHLRREAQLPAYAITGERIDGAVATLASEYDAMAGGFGGAPKFPPTMVLEFLRRYDGDAAQQARHMLARTVAAMAGSGMYDQLGGGFARYAVDRAWVVPHFEKMLYDNAQLLGLYARLGTALGDRIAAETADFLLRELRTAEGGFASALDADSPAEPGGHPEEGAFYAWTPDQLAAVLGPTDGAWAAELFGVTEEGTFEHGTSTLQLRHYPQDDADRARLADVRACLANAREQRPRPARDDKVVAAWNGLAISGLVDAGRRLHRADYVQAAVEAAELLVDLHLDDGRIRRVSRDGVAGPHAGVLEDYGCVASGFLALAQATADPRWLRHATALIDTALDGFAAPDGGFFDTHADAEALVVRPRDPGDNASPSGFSSLVHALVEAHALTGVGRYRDAAEAALATAAVLAEKAPRFAGWSLAAATTMLDGPLEVAVVGPPGERRDALEARALRLPGAVVVSADAPSEEIPLVAGRTTVDGLPAAYVCRGFVCERPVTEPDGIG</sequence>
<dbReference type="Gene3D" id="1.50.10.10">
    <property type="match status" value="1"/>
</dbReference>
<dbReference type="PIRSF" id="PIRSF006402">
    <property type="entry name" value="UCP006402_thioredoxin"/>
    <property type="match status" value="1"/>
</dbReference>
<feature type="domain" description="Spermatogenesis-associated protein 20-like TRX" evidence="1">
    <location>
        <begin position="10"/>
        <end position="170"/>
    </location>
</feature>
<reference evidence="3" key="1">
    <citation type="journal article" date="2019" name="Int. J. Syst. Evol. Microbiol.">
        <title>The Global Catalogue of Microorganisms (GCM) 10K type strain sequencing project: providing services to taxonomists for standard genome sequencing and annotation.</title>
        <authorList>
            <consortium name="The Broad Institute Genomics Platform"/>
            <consortium name="The Broad Institute Genome Sequencing Center for Infectious Disease"/>
            <person name="Wu L."/>
            <person name="Ma J."/>
        </authorList>
    </citation>
    <scope>NUCLEOTIDE SEQUENCE [LARGE SCALE GENOMIC DNA]</scope>
    <source>
        <strain evidence="3">CCUG 52478</strain>
    </source>
</reference>
<dbReference type="Gene3D" id="3.40.30.10">
    <property type="entry name" value="Glutaredoxin"/>
    <property type="match status" value="1"/>
</dbReference>
<keyword evidence="3" id="KW-1185">Reference proteome</keyword>
<dbReference type="InterPro" id="IPR012341">
    <property type="entry name" value="6hp_glycosidase-like_sf"/>
</dbReference>
<protein>
    <submittedName>
        <fullName evidence="2">Thioredoxin domain-containing protein</fullName>
    </submittedName>
</protein>
<dbReference type="InterPro" id="IPR004879">
    <property type="entry name" value="Ssp411-like_TRX"/>
</dbReference>
<name>A0ABW3W7D8_9ACTN</name>
<evidence type="ECO:0000313" key="3">
    <source>
        <dbReference type="Proteomes" id="UP001597229"/>
    </source>
</evidence>
<dbReference type="EMBL" id="JBHTLX010000032">
    <property type="protein sequence ID" value="MFD1251050.1"/>
    <property type="molecule type" value="Genomic_DNA"/>
</dbReference>
<comment type="caution">
    <text evidence="2">The sequence shown here is derived from an EMBL/GenBank/DDBJ whole genome shotgun (WGS) entry which is preliminary data.</text>
</comment>
<dbReference type="PANTHER" id="PTHR42899">
    <property type="entry name" value="SPERMATOGENESIS-ASSOCIATED PROTEIN 20"/>
    <property type="match status" value="1"/>
</dbReference>
<dbReference type="InterPro" id="IPR036249">
    <property type="entry name" value="Thioredoxin-like_sf"/>
</dbReference>
<organism evidence="2 3">
    <name type="scientific">Nocardioides ginsengisoli</name>
    <dbReference type="NCBI Taxonomy" id="363868"/>
    <lineage>
        <taxon>Bacteria</taxon>
        <taxon>Bacillati</taxon>
        <taxon>Actinomycetota</taxon>
        <taxon>Actinomycetes</taxon>
        <taxon>Propionibacteriales</taxon>
        <taxon>Nocardioidaceae</taxon>
        <taxon>Nocardioides</taxon>
    </lineage>
</organism>